<dbReference type="EMBL" id="JBFOLJ010000004">
    <property type="protein sequence ID" value="KAL2545941.1"/>
    <property type="molecule type" value="Genomic_DNA"/>
</dbReference>
<gene>
    <name evidence="2" type="ORF">Fot_15174</name>
</gene>
<sequence length="133" mass="14838">MDKVAWQEGALYIGRPVATLEMFPSWPMRFHHTIRGSSKSGEESTDSRSAVHTLSSRGEGSRLEPESPVGRNTDSSSDHRVIDQMRHLQLPQQIDMASRSDSPRTGMSQAQLVAKPTSEKVFTLINFLLKSNI</sequence>
<proteinExistence type="predicted"/>
<dbReference type="AlphaFoldDB" id="A0ABD1W8E0"/>
<comment type="caution">
    <text evidence="2">The sequence shown here is derived from an EMBL/GenBank/DDBJ whole genome shotgun (WGS) entry which is preliminary data.</text>
</comment>
<reference evidence="3" key="1">
    <citation type="submission" date="2024-07" db="EMBL/GenBank/DDBJ databases">
        <title>Two chromosome-level genome assemblies of Korean endemic species Abeliophyllum distichum and Forsythia ovata (Oleaceae).</title>
        <authorList>
            <person name="Jang H."/>
        </authorList>
    </citation>
    <scope>NUCLEOTIDE SEQUENCE [LARGE SCALE GENOMIC DNA]</scope>
</reference>
<feature type="compositionally biased region" description="Polar residues" evidence="1">
    <location>
        <begin position="99"/>
        <end position="111"/>
    </location>
</feature>
<name>A0ABD1W8E0_9LAMI</name>
<feature type="region of interest" description="Disordered" evidence="1">
    <location>
        <begin position="31"/>
        <end position="112"/>
    </location>
</feature>
<feature type="compositionally biased region" description="Basic and acidic residues" evidence="1">
    <location>
        <begin position="76"/>
        <end position="86"/>
    </location>
</feature>
<organism evidence="2 3">
    <name type="scientific">Forsythia ovata</name>
    <dbReference type="NCBI Taxonomy" id="205694"/>
    <lineage>
        <taxon>Eukaryota</taxon>
        <taxon>Viridiplantae</taxon>
        <taxon>Streptophyta</taxon>
        <taxon>Embryophyta</taxon>
        <taxon>Tracheophyta</taxon>
        <taxon>Spermatophyta</taxon>
        <taxon>Magnoliopsida</taxon>
        <taxon>eudicotyledons</taxon>
        <taxon>Gunneridae</taxon>
        <taxon>Pentapetalae</taxon>
        <taxon>asterids</taxon>
        <taxon>lamiids</taxon>
        <taxon>Lamiales</taxon>
        <taxon>Oleaceae</taxon>
        <taxon>Forsythieae</taxon>
        <taxon>Forsythia</taxon>
    </lineage>
</organism>
<keyword evidence="3" id="KW-1185">Reference proteome</keyword>
<protein>
    <submittedName>
        <fullName evidence="2">Transcription factor TGA2</fullName>
    </submittedName>
</protein>
<feature type="compositionally biased region" description="Polar residues" evidence="1">
    <location>
        <begin position="47"/>
        <end position="58"/>
    </location>
</feature>
<evidence type="ECO:0000313" key="2">
    <source>
        <dbReference type="EMBL" id="KAL2545941.1"/>
    </source>
</evidence>
<accession>A0ABD1W8E0</accession>
<evidence type="ECO:0000256" key="1">
    <source>
        <dbReference type="SAM" id="MobiDB-lite"/>
    </source>
</evidence>
<evidence type="ECO:0000313" key="3">
    <source>
        <dbReference type="Proteomes" id="UP001604277"/>
    </source>
</evidence>
<dbReference type="Proteomes" id="UP001604277">
    <property type="component" value="Unassembled WGS sequence"/>
</dbReference>